<accession>A0A8I0WSH7</accession>
<dbReference type="EMBL" id="JADSJR010000024">
    <property type="protein sequence ID" value="MBG2915727.1"/>
    <property type="molecule type" value="Genomic_DNA"/>
</dbReference>
<dbReference type="RefSeq" id="WP_196563896.1">
    <property type="nucleotide sequence ID" value="NZ_JADSJR010000024.1"/>
</dbReference>
<evidence type="ECO:0008006" key="3">
    <source>
        <dbReference type="Google" id="ProtNLM"/>
    </source>
</evidence>
<dbReference type="Proteomes" id="UP000612266">
    <property type="component" value="Unassembled WGS sequence"/>
</dbReference>
<reference evidence="1" key="1">
    <citation type="submission" date="2020-11" db="EMBL/GenBank/DDBJ databases">
        <title>Enhanced detection system for hospital associated transmission using whole genome sequencing surveillance.</title>
        <authorList>
            <person name="Harrison L.H."/>
            <person name="Van Tyne D."/>
            <person name="Marsh J.W."/>
            <person name="Griffith M.P."/>
            <person name="Snyder D.J."/>
            <person name="Cooper V.S."/>
            <person name="Mustapha M."/>
        </authorList>
    </citation>
    <scope>NUCLEOTIDE SEQUENCE</scope>
    <source>
        <strain evidence="1">PR00070</strain>
    </source>
</reference>
<comment type="caution">
    <text evidence="1">The sequence shown here is derived from an EMBL/GenBank/DDBJ whole genome shotgun (WGS) entry which is preliminary data.</text>
</comment>
<gene>
    <name evidence="1" type="ORF">I4901_15270</name>
</gene>
<protein>
    <recommendedName>
        <fullName evidence="3">Phage protein</fullName>
    </recommendedName>
</protein>
<organism evidence="1 2">
    <name type="scientific">Proteus terrae subsp. cibarius</name>
    <dbReference type="NCBI Taxonomy" id="626774"/>
    <lineage>
        <taxon>Bacteria</taxon>
        <taxon>Pseudomonadati</taxon>
        <taxon>Pseudomonadota</taxon>
        <taxon>Gammaproteobacteria</taxon>
        <taxon>Enterobacterales</taxon>
        <taxon>Morganellaceae</taxon>
        <taxon>Proteus</taxon>
    </lineage>
</organism>
<evidence type="ECO:0000313" key="1">
    <source>
        <dbReference type="EMBL" id="MBG2915727.1"/>
    </source>
</evidence>
<dbReference type="AlphaFoldDB" id="A0A8I0WSH7"/>
<proteinExistence type="predicted"/>
<name>A0A8I0WSH7_9GAMM</name>
<evidence type="ECO:0000313" key="2">
    <source>
        <dbReference type="Proteomes" id="UP000612266"/>
    </source>
</evidence>
<sequence>MKDKYSVNLQGYEEEVFEIEPTIKDKFNLKSPSWDISITKQDLVNIKLMIEEILENE</sequence>